<reference evidence="3" key="1">
    <citation type="submission" date="2014-03" db="EMBL/GenBank/DDBJ databases">
        <title>The Genome Sequence of Puccinia striiformis f. sp. tritici PST-78.</title>
        <authorList>
            <consortium name="The Broad Institute Genome Sequencing Platform"/>
            <person name="Cuomo C."/>
            <person name="Hulbert S."/>
            <person name="Chen X."/>
            <person name="Walker B."/>
            <person name="Young S.K."/>
            <person name="Zeng Q."/>
            <person name="Gargeya S."/>
            <person name="Fitzgerald M."/>
            <person name="Haas B."/>
            <person name="Abouelleil A."/>
            <person name="Alvarado L."/>
            <person name="Arachchi H.M."/>
            <person name="Berlin A.M."/>
            <person name="Chapman S.B."/>
            <person name="Goldberg J."/>
            <person name="Griggs A."/>
            <person name="Gujja S."/>
            <person name="Hansen M."/>
            <person name="Howarth C."/>
            <person name="Imamovic A."/>
            <person name="Larimer J."/>
            <person name="McCowan C."/>
            <person name="Montmayeur A."/>
            <person name="Murphy C."/>
            <person name="Neiman D."/>
            <person name="Pearson M."/>
            <person name="Priest M."/>
            <person name="Roberts A."/>
            <person name="Saif S."/>
            <person name="Shea T."/>
            <person name="Sisk P."/>
            <person name="Sykes S."/>
            <person name="Wortman J."/>
            <person name="Nusbaum C."/>
            <person name="Birren B."/>
        </authorList>
    </citation>
    <scope>NUCLEOTIDE SEQUENCE [LARGE SCALE GENOMIC DNA]</scope>
    <source>
        <strain evidence="3">race PST-78</strain>
    </source>
</reference>
<feature type="chain" id="PRO_5005548782" description="Secreted protein" evidence="1">
    <location>
        <begin position="29"/>
        <end position="146"/>
    </location>
</feature>
<keyword evidence="3" id="KW-1185">Reference proteome</keyword>
<sequence>MQLLNLFQRPHITLLVVAIVITVHSALAMPPPKEEKVTCDEYFYPSKDPHTYMCRSNHVTHKCPIDSCKVDDKAWPQATFKNCDLLNKQRQIITGHTIPSVTPYQYHTTPAGTDVQDSKTGKWYRCTSAKDKSNDHKSACEKCLKV</sequence>
<keyword evidence="1" id="KW-0732">Signal</keyword>
<dbReference type="OrthoDB" id="10429330at2759"/>
<organism evidence="2 3">
    <name type="scientific">Puccinia striiformis f. sp. tritici PST-78</name>
    <dbReference type="NCBI Taxonomy" id="1165861"/>
    <lineage>
        <taxon>Eukaryota</taxon>
        <taxon>Fungi</taxon>
        <taxon>Dikarya</taxon>
        <taxon>Basidiomycota</taxon>
        <taxon>Pucciniomycotina</taxon>
        <taxon>Pucciniomycetes</taxon>
        <taxon>Pucciniales</taxon>
        <taxon>Pucciniaceae</taxon>
        <taxon>Puccinia</taxon>
    </lineage>
</organism>
<dbReference type="Proteomes" id="UP000054564">
    <property type="component" value="Unassembled WGS sequence"/>
</dbReference>
<evidence type="ECO:0008006" key="4">
    <source>
        <dbReference type="Google" id="ProtNLM"/>
    </source>
</evidence>
<accession>A0A0L0V2Y6</accession>
<protein>
    <recommendedName>
        <fullName evidence="4">Secreted protein</fullName>
    </recommendedName>
</protein>
<dbReference type="AlphaFoldDB" id="A0A0L0V2Y6"/>
<proteinExistence type="predicted"/>
<evidence type="ECO:0000256" key="1">
    <source>
        <dbReference type="SAM" id="SignalP"/>
    </source>
</evidence>
<dbReference type="EMBL" id="AJIL01000139">
    <property type="protein sequence ID" value="KNE93349.1"/>
    <property type="molecule type" value="Genomic_DNA"/>
</dbReference>
<gene>
    <name evidence="2" type="ORF">PSTG_13291</name>
</gene>
<comment type="caution">
    <text evidence="2">The sequence shown here is derived from an EMBL/GenBank/DDBJ whole genome shotgun (WGS) entry which is preliminary data.</text>
</comment>
<name>A0A0L0V2Y6_9BASI</name>
<evidence type="ECO:0000313" key="2">
    <source>
        <dbReference type="EMBL" id="KNE93349.1"/>
    </source>
</evidence>
<evidence type="ECO:0000313" key="3">
    <source>
        <dbReference type="Proteomes" id="UP000054564"/>
    </source>
</evidence>
<feature type="signal peptide" evidence="1">
    <location>
        <begin position="1"/>
        <end position="28"/>
    </location>
</feature>